<protein>
    <recommendedName>
        <fullName evidence="6">Mutator family transposase</fullName>
    </recommendedName>
</protein>
<evidence type="ECO:0000313" key="9">
    <source>
        <dbReference type="Proteomes" id="UP000550260"/>
    </source>
</evidence>
<dbReference type="PANTHER" id="PTHR33217:SF8">
    <property type="entry name" value="MUTATOR FAMILY TRANSPOSASE"/>
    <property type="match status" value="1"/>
</dbReference>
<dbReference type="NCBIfam" id="NF033543">
    <property type="entry name" value="transpos_IS256"/>
    <property type="match status" value="1"/>
</dbReference>
<evidence type="ECO:0000256" key="1">
    <source>
        <dbReference type="ARBA" id="ARBA00002190"/>
    </source>
</evidence>
<comment type="similarity">
    <text evidence="2 6">Belongs to the transposase mutator family.</text>
</comment>
<dbReference type="Pfam" id="PF00872">
    <property type="entry name" value="Transposase_mut"/>
    <property type="match status" value="1"/>
</dbReference>
<feature type="compositionally biased region" description="Polar residues" evidence="7">
    <location>
        <begin position="73"/>
        <end position="82"/>
    </location>
</feature>
<evidence type="ECO:0000256" key="6">
    <source>
        <dbReference type="RuleBase" id="RU365089"/>
    </source>
</evidence>
<dbReference type="GO" id="GO:0006313">
    <property type="term" value="P:DNA transposition"/>
    <property type="evidence" value="ECO:0007669"/>
    <property type="project" value="UniProtKB-UniRule"/>
</dbReference>
<dbReference type="RefSeq" id="WP_183127212.1">
    <property type="nucleotide sequence ID" value="NZ_JACJHR010000118.1"/>
</dbReference>
<dbReference type="InterPro" id="IPR001207">
    <property type="entry name" value="Transposase_mutator"/>
</dbReference>
<dbReference type="PANTHER" id="PTHR33217">
    <property type="entry name" value="TRANSPOSASE FOR INSERTION SEQUENCE ELEMENT IS1081"/>
    <property type="match status" value="1"/>
</dbReference>
<dbReference type="PROSITE" id="PS01007">
    <property type="entry name" value="TRANSPOSASE_MUTATOR"/>
    <property type="match status" value="1"/>
</dbReference>
<sequence length="417" mass="46546">MAETDESAASQPLDGVDIRGLIDKARADGLSLAGPDGLLSRITKTVLESALNAELDEHLGYEKGDPAGRGAPNQRNGRSQKTVHTDVGSVRIDVPRDRNGEFEPQIVPKHARRIEGFDESIISLYAKGLTTGDIQKHLSEIYGVDVSRELISKITDKVVEEMNEWQSRPLERIYPIVLIDAIHVKIRDGQVANRPIYVVVGVNLAGERDVLGLWAGTGGEGAKHWAGVLAELRNRGVEDVMIVCCDGLKGLPEAINSAWPLADVQQCVVHLVRNSLKYSSRKYWGQITKELKEIYTAPTEAAADTRFAEFAEQWESRYPAMIAAWRNSWEQFTPFLKFPAPIRKLVYTTNAIESLNSRFRHAVNRRGHFPNDQAALKVLYLVIRNPLKNRQNITGRISGWKDILNTLAMFYGDRITG</sequence>
<evidence type="ECO:0000256" key="3">
    <source>
        <dbReference type="ARBA" id="ARBA00022578"/>
    </source>
</evidence>
<dbReference type="GO" id="GO:0004803">
    <property type="term" value="F:transposase activity"/>
    <property type="evidence" value="ECO:0007669"/>
    <property type="project" value="UniProtKB-UniRule"/>
</dbReference>
<evidence type="ECO:0000256" key="5">
    <source>
        <dbReference type="ARBA" id="ARBA00023172"/>
    </source>
</evidence>
<comment type="caution">
    <text evidence="8">The sequence shown here is derived from an EMBL/GenBank/DDBJ whole genome shotgun (WGS) entry which is preliminary data.</text>
</comment>
<evidence type="ECO:0000313" key="8">
    <source>
        <dbReference type="EMBL" id="MBB2505724.1"/>
    </source>
</evidence>
<keyword evidence="5 6" id="KW-0233">DNA recombination</keyword>
<name>A0A8E2B8D6_9PSEU</name>
<dbReference type="Proteomes" id="UP000550260">
    <property type="component" value="Unassembled WGS sequence"/>
</dbReference>
<gene>
    <name evidence="8" type="ORF">H5411_42235</name>
</gene>
<dbReference type="EMBL" id="JACJHR010000118">
    <property type="protein sequence ID" value="MBB2505724.1"/>
    <property type="molecule type" value="Genomic_DNA"/>
</dbReference>
<feature type="region of interest" description="Disordered" evidence="7">
    <location>
        <begin position="60"/>
        <end position="87"/>
    </location>
</feature>
<keyword evidence="6" id="KW-0814">Transposable element</keyword>
<keyword evidence="3 6" id="KW-0815">Transposition</keyword>
<keyword evidence="4 6" id="KW-0238">DNA-binding</keyword>
<organism evidence="8 9">
    <name type="scientific">Amycolatopsis echigonensis</name>
    <dbReference type="NCBI Taxonomy" id="2576905"/>
    <lineage>
        <taxon>Bacteria</taxon>
        <taxon>Bacillati</taxon>
        <taxon>Actinomycetota</taxon>
        <taxon>Actinomycetes</taxon>
        <taxon>Pseudonocardiales</taxon>
        <taxon>Pseudonocardiaceae</taxon>
        <taxon>Amycolatopsis</taxon>
    </lineage>
</organism>
<evidence type="ECO:0000256" key="2">
    <source>
        <dbReference type="ARBA" id="ARBA00010961"/>
    </source>
</evidence>
<evidence type="ECO:0000256" key="4">
    <source>
        <dbReference type="ARBA" id="ARBA00023125"/>
    </source>
</evidence>
<evidence type="ECO:0000256" key="7">
    <source>
        <dbReference type="SAM" id="MobiDB-lite"/>
    </source>
</evidence>
<dbReference type="GO" id="GO:0003677">
    <property type="term" value="F:DNA binding"/>
    <property type="evidence" value="ECO:0007669"/>
    <property type="project" value="UniProtKB-UniRule"/>
</dbReference>
<reference evidence="8 9" key="1">
    <citation type="submission" date="2020-08" db="EMBL/GenBank/DDBJ databases">
        <title>Amycolatopsis echigonensis JCM 21831.</title>
        <authorList>
            <person name="Tedsree N."/>
            <person name="Kuncharoen N."/>
            <person name="Likhitwitayawuid K."/>
            <person name="Tanasupawat S."/>
        </authorList>
    </citation>
    <scope>NUCLEOTIDE SEQUENCE [LARGE SCALE GENOMIC DNA]</scope>
    <source>
        <strain evidence="8 9">JCM 21831</strain>
    </source>
</reference>
<dbReference type="AlphaFoldDB" id="A0A8E2B8D6"/>
<accession>A0A8E2B8D6</accession>
<proteinExistence type="inferred from homology"/>
<comment type="function">
    <text evidence="1 6">Required for the transposition of the insertion element.</text>
</comment>